<proteinExistence type="predicted"/>
<evidence type="ECO:0008006" key="3">
    <source>
        <dbReference type="Google" id="ProtNLM"/>
    </source>
</evidence>
<name>A0A7Y9IW23_9BURK</name>
<accession>A0A7Y9IW23</accession>
<organism evidence="1 2">
    <name type="scientific">Pigmentiphaga litoralis</name>
    <dbReference type="NCBI Taxonomy" id="516702"/>
    <lineage>
        <taxon>Bacteria</taxon>
        <taxon>Pseudomonadati</taxon>
        <taxon>Pseudomonadota</taxon>
        <taxon>Betaproteobacteria</taxon>
        <taxon>Burkholderiales</taxon>
        <taxon>Alcaligenaceae</taxon>
        <taxon>Pigmentiphaga</taxon>
    </lineage>
</organism>
<sequence length="143" mass="15412">MTMTLRISLVLATTAVLWGVMPAQALEAKRAGAIEYVSGGVGDEERAQLNEVRARYNFHLTMAQAGGEYLEGVQVRLTPARQGDKVIEARAEGPQFFAKLPPGEYLLSATYQGKVQSQKVSIANDASANLTLFWPNEGAGKGK</sequence>
<gene>
    <name evidence="1" type="ORF">FHW18_002829</name>
</gene>
<comment type="caution">
    <text evidence="1">The sequence shown here is derived from an EMBL/GenBank/DDBJ whole genome shotgun (WGS) entry which is preliminary data.</text>
</comment>
<dbReference type="SUPFAM" id="SSF49478">
    <property type="entry name" value="Cna protein B-type domain"/>
    <property type="match status" value="1"/>
</dbReference>
<reference evidence="1 2" key="1">
    <citation type="submission" date="2020-07" db="EMBL/GenBank/DDBJ databases">
        <title>Genomic Encyclopedia of Type Strains, Phase IV (KMG-V): Genome sequencing to study the core and pangenomes of soil and plant-associated prokaryotes.</title>
        <authorList>
            <person name="Whitman W."/>
        </authorList>
    </citation>
    <scope>NUCLEOTIDE SEQUENCE [LARGE SCALE GENOMIC DNA]</scope>
    <source>
        <strain evidence="1 2">SAS40</strain>
    </source>
</reference>
<protein>
    <recommendedName>
        <fullName evidence="3">Carboxypeptidase regulatory-like domain-containing protein</fullName>
    </recommendedName>
</protein>
<dbReference type="RefSeq" id="WP_179587306.1">
    <property type="nucleotide sequence ID" value="NZ_JACBYR010000001.1"/>
</dbReference>
<dbReference type="EMBL" id="JACBYR010000001">
    <property type="protein sequence ID" value="NYE83558.1"/>
    <property type="molecule type" value="Genomic_DNA"/>
</dbReference>
<dbReference type="AlphaFoldDB" id="A0A7Y9IW23"/>
<dbReference type="Proteomes" id="UP000542125">
    <property type="component" value="Unassembled WGS sequence"/>
</dbReference>
<keyword evidence="2" id="KW-1185">Reference proteome</keyword>
<evidence type="ECO:0000313" key="1">
    <source>
        <dbReference type="EMBL" id="NYE83558.1"/>
    </source>
</evidence>
<evidence type="ECO:0000313" key="2">
    <source>
        <dbReference type="Proteomes" id="UP000542125"/>
    </source>
</evidence>